<evidence type="ECO:0000256" key="2">
    <source>
        <dbReference type="SAM" id="Coils"/>
    </source>
</evidence>
<organism evidence="5 6">
    <name type="scientific">Lottia gigantea</name>
    <name type="common">Giant owl limpet</name>
    <dbReference type="NCBI Taxonomy" id="225164"/>
    <lineage>
        <taxon>Eukaryota</taxon>
        <taxon>Metazoa</taxon>
        <taxon>Spiralia</taxon>
        <taxon>Lophotrochozoa</taxon>
        <taxon>Mollusca</taxon>
        <taxon>Gastropoda</taxon>
        <taxon>Patellogastropoda</taxon>
        <taxon>Lottioidea</taxon>
        <taxon>Lottiidae</taxon>
        <taxon>Lottia</taxon>
    </lineage>
</organism>
<feature type="coiled-coil region" evidence="2">
    <location>
        <begin position="770"/>
        <end position="798"/>
    </location>
</feature>
<feature type="compositionally biased region" description="Low complexity" evidence="3">
    <location>
        <begin position="270"/>
        <end position="279"/>
    </location>
</feature>
<dbReference type="SMART" id="SM01127">
    <property type="entry name" value="DDHD"/>
    <property type="match status" value="1"/>
</dbReference>
<reference evidence="5 6" key="1">
    <citation type="journal article" date="2013" name="Nature">
        <title>Insights into bilaterian evolution from three spiralian genomes.</title>
        <authorList>
            <person name="Simakov O."/>
            <person name="Marletaz F."/>
            <person name="Cho S.J."/>
            <person name="Edsinger-Gonzales E."/>
            <person name="Havlak P."/>
            <person name="Hellsten U."/>
            <person name="Kuo D.H."/>
            <person name="Larsson T."/>
            <person name="Lv J."/>
            <person name="Arendt D."/>
            <person name="Savage R."/>
            <person name="Osoegawa K."/>
            <person name="de Jong P."/>
            <person name="Grimwood J."/>
            <person name="Chapman J.A."/>
            <person name="Shapiro H."/>
            <person name="Aerts A."/>
            <person name="Otillar R.P."/>
            <person name="Terry A.Y."/>
            <person name="Boore J.L."/>
            <person name="Grigoriev I.V."/>
            <person name="Lindberg D.R."/>
            <person name="Seaver E.C."/>
            <person name="Weisblat D.A."/>
            <person name="Putnam N.H."/>
            <person name="Rokhsar D.S."/>
        </authorList>
    </citation>
    <scope>NUCLEOTIDE SEQUENCE [LARGE SCALE GENOMIC DNA]</scope>
</reference>
<feature type="compositionally biased region" description="Pro residues" evidence="3">
    <location>
        <begin position="1105"/>
        <end position="1117"/>
    </location>
</feature>
<comment type="similarity">
    <text evidence="1">Belongs to the PA-PLA1 family.</text>
</comment>
<dbReference type="InterPro" id="IPR001660">
    <property type="entry name" value="SAM"/>
</dbReference>
<dbReference type="GO" id="GO:0046872">
    <property type="term" value="F:metal ion binding"/>
    <property type="evidence" value="ECO:0007669"/>
    <property type="project" value="InterPro"/>
</dbReference>
<dbReference type="RefSeq" id="XP_009056305.1">
    <property type="nucleotide sequence ID" value="XM_009058057.1"/>
</dbReference>
<feature type="region of interest" description="Disordered" evidence="3">
    <location>
        <begin position="1064"/>
        <end position="1169"/>
    </location>
</feature>
<dbReference type="InterPro" id="IPR004177">
    <property type="entry name" value="DDHD_dom"/>
</dbReference>
<dbReference type="Pfam" id="PF00536">
    <property type="entry name" value="SAM_1"/>
    <property type="match status" value="1"/>
</dbReference>
<feature type="region of interest" description="Disordered" evidence="3">
    <location>
        <begin position="50"/>
        <end position="95"/>
    </location>
</feature>
<evidence type="ECO:0000313" key="6">
    <source>
        <dbReference type="Proteomes" id="UP000030746"/>
    </source>
</evidence>
<dbReference type="STRING" id="225164.V4BVQ1"/>
<dbReference type="EMBL" id="KB201977">
    <property type="protein sequence ID" value="ESO93104.1"/>
    <property type="molecule type" value="Genomic_DNA"/>
</dbReference>
<dbReference type="Proteomes" id="UP000030746">
    <property type="component" value="Unassembled WGS sequence"/>
</dbReference>
<feature type="compositionally biased region" description="Pro residues" evidence="3">
    <location>
        <begin position="1150"/>
        <end position="1163"/>
    </location>
</feature>
<dbReference type="CTD" id="20249060"/>
<dbReference type="PANTHER" id="PTHR23509">
    <property type="entry name" value="PA-PL1 PHOSPHOLIPASE FAMILY"/>
    <property type="match status" value="1"/>
</dbReference>
<name>V4BVQ1_LOTGI</name>
<keyword evidence="2" id="KW-0175">Coiled coil</keyword>
<dbReference type="PANTHER" id="PTHR23509:SF10">
    <property type="entry name" value="LD21067P"/>
    <property type="match status" value="1"/>
</dbReference>
<feature type="compositionally biased region" description="Polar residues" evidence="3">
    <location>
        <begin position="154"/>
        <end position="173"/>
    </location>
</feature>
<dbReference type="OrthoDB" id="69269at2759"/>
<feature type="compositionally biased region" description="Polar residues" evidence="3">
    <location>
        <begin position="183"/>
        <end position="201"/>
    </location>
</feature>
<feature type="region of interest" description="Disordered" evidence="3">
    <location>
        <begin position="124"/>
        <end position="279"/>
    </location>
</feature>
<feature type="region of interest" description="Disordered" evidence="3">
    <location>
        <begin position="1"/>
        <end position="23"/>
    </location>
</feature>
<dbReference type="InterPro" id="IPR057825">
    <property type="entry name" value="WWE_SEC23-DDH2"/>
</dbReference>
<dbReference type="InterPro" id="IPR058055">
    <property type="entry name" value="PA-PLA1"/>
</dbReference>
<dbReference type="GO" id="GO:0004620">
    <property type="term" value="F:phospholipase activity"/>
    <property type="evidence" value="ECO:0007669"/>
    <property type="project" value="TreeGrafter"/>
</dbReference>
<feature type="compositionally biased region" description="Polar residues" evidence="3">
    <location>
        <begin position="996"/>
        <end position="1006"/>
    </location>
</feature>
<dbReference type="Pfam" id="PF23464">
    <property type="entry name" value="WWE_3"/>
    <property type="match status" value="1"/>
</dbReference>
<dbReference type="AlphaFoldDB" id="V4BVQ1"/>
<feature type="compositionally biased region" description="Low complexity" evidence="3">
    <location>
        <begin position="59"/>
        <end position="71"/>
    </location>
</feature>
<dbReference type="GO" id="GO:0030134">
    <property type="term" value="C:COPII-coated ER to Golgi transport vesicle"/>
    <property type="evidence" value="ECO:0007669"/>
    <property type="project" value="TreeGrafter"/>
</dbReference>
<dbReference type="KEGG" id="lgi:LOTGIDRAFT_232837"/>
<feature type="compositionally biased region" description="Pro residues" evidence="3">
    <location>
        <begin position="1078"/>
        <end position="1093"/>
    </location>
</feature>
<dbReference type="Pfam" id="PF02862">
    <property type="entry name" value="DDHD"/>
    <property type="match status" value="1"/>
</dbReference>
<feature type="compositionally biased region" description="Polar residues" evidence="3">
    <location>
        <begin position="124"/>
        <end position="134"/>
    </location>
</feature>
<feature type="compositionally biased region" description="Gly residues" evidence="3">
    <location>
        <begin position="137"/>
        <end position="151"/>
    </location>
</feature>
<feature type="region of interest" description="Disordered" evidence="3">
    <location>
        <begin position="985"/>
        <end position="1006"/>
    </location>
</feature>
<evidence type="ECO:0000256" key="3">
    <source>
        <dbReference type="SAM" id="MobiDB-lite"/>
    </source>
</evidence>
<dbReference type="SUPFAM" id="SSF47769">
    <property type="entry name" value="SAM/Pointed domain"/>
    <property type="match status" value="1"/>
</dbReference>
<feature type="domain" description="DDHD" evidence="4">
    <location>
        <begin position="848"/>
        <end position="1057"/>
    </location>
</feature>
<feature type="compositionally biased region" description="Polar residues" evidence="3">
    <location>
        <begin position="1094"/>
        <end position="1103"/>
    </location>
</feature>
<dbReference type="PROSITE" id="PS51043">
    <property type="entry name" value="DDHD"/>
    <property type="match status" value="1"/>
</dbReference>
<feature type="compositionally biased region" description="Low complexity" evidence="3">
    <location>
        <begin position="1118"/>
        <end position="1140"/>
    </location>
</feature>
<feature type="region of interest" description="Disordered" evidence="3">
    <location>
        <begin position="685"/>
        <end position="724"/>
    </location>
</feature>
<sequence length="1169" mass="128784">MANRGKKDTTPPPLLLMSAGGGLTYNPPDNPNVFMPVIQQEAPLLVTDEEGEADSFVGQSSSPAQLPASQSTGGTFNMFQPTNSTSADLFGGSSTASDPFAQVGHNPRPPTVDNVAQPFPGTQTFGISNSQPSFPSAGGGTQQSFPMGGGPPVSTFTPNPSPFHPSQSSTQPSGLPPTMSGLPPSNTGTPVSGNIFRQQGRPTYAPPPQGSYAPTPQGTYAPSPGTAASHFPPNTGSPFAPPLAQSSPRPPTAMVTPMAPQHQSDAYNMSSRSSAPPTTSSFLYQPVQHHWCFSTIIEKRQIWKPFSIRDSLKLEEAYNTVLINNPENTIVSTDGGRYDCNVGKRERYAIYWDEDAKQVQRCSWFHKREGDNRYVPYDEEFAQKLEEEYKNAVENNMWHKRLEFPGGETIVMHNPNVIVHFQASSQPDEWGTVQVGDQMRPKVVKRGETNQVDHLVFIVHGIGDFCDVKFRSIVEGGSSILFDLLLHQINPDAQQQEMSPPPSTDLPDNSTNLISEEENKVGETNQVDHLVFIVHGIGDFCDVKFRSIVEGVDDFRSISHSLLDSHYKPYKENGRISRVEYLPVHWHMALHSDATGIDERLKAITLPSTAKLRQFVNDTLLDILFYTSPAYCQLIAETVGNEINRIYNLFLSRHPTFNGSVSVAGHSLGSSILFDLLLHQINPDAQQQEMSPPPSTDLPDNSTNLISEEENKSKDAEEEEDDDLSLEDLLERVGLQDKIQVFQQEQIDMESLIMCSEQDLKDLGLPMGPRKKLQGLLLEEQQRKARKQAEIAQKVESENRLREQQLKMMAEAGLSQHQNALKGQDHSAVEYTHGLAGTGQPFVQYPQLQFSPSALFALGSPIGVFLSVRGVEQMGEEFKLPTCPRFYNIFHPFDPVAYRLEPLVNPAASVIKPFLLPHHKGRKRLHLELKESLSRVGADLKNKFMESLKSTWHSIQDFALAHRGSTESLEAEVNQQVSSAMEELQISDSDKDETGSVCSNQDSDVSMGQLNEGRRIDYVLQEKPIESFNDYLFALASHGCYWGSEDTVLMVLKEIYMPFGITPQMPGPEGVHKRAGTQPPPMYTPPRYQPPPHTSTSEQQFTQYKPPPVPTMVPPPMGQQGYGMPPSGMPPSSMSSTSAYGGLGPSTSQGPPPALSANAPPPMAGFVRK</sequence>
<dbReference type="HOGENOM" id="CLU_006932_4_0_1"/>
<dbReference type="GeneID" id="20249060"/>
<evidence type="ECO:0000313" key="5">
    <source>
        <dbReference type="EMBL" id="ESO93104.1"/>
    </source>
</evidence>
<evidence type="ECO:0000259" key="4">
    <source>
        <dbReference type="PROSITE" id="PS51043"/>
    </source>
</evidence>
<gene>
    <name evidence="5" type="ORF">LOTGIDRAFT_232837</name>
</gene>
<evidence type="ECO:0000256" key="1">
    <source>
        <dbReference type="ARBA" id="ARBA00038464"/>
    </source>
</evidence>
<proteinExistence type="inferred from homology"/>
<feature type="compositionally biased region" description="Polar residues" evidence="3">
    <location>
        <begin position="72"/>
        <end position="95"/>
    </location>
</feature>
<accession>V4BVQ1</accession>
<dbReference type="InterPro" id="IPR013761">
    <property type="entry name" value="SAM/pointed_sf"/>
</dbReference>
<dbReference type="OMA" id="WQNENIV"/>
<dbReference type="Gene3D" id="1.10.150.50">
    <property type="entry name" value="Transcription Factor, Ets-1"/>
    <property type="match status" value="1"/>
</dbReference>
<keyword evidence="6" id="KW-1185">Reference proteome</keyword>
<protein>
    <recommendedName>
        <fullName evidence="4">DDHD domain-containing protein</fullName>
    </recommendedName>
</protein>